<keyword evidence="7" id="KW-1185">Reference proteome</keyword>
<keyword evidence="1 6" id="KW-0808">Transferase</keyword>
<evidence type="ECO:0000256" key="1">
    <source>
        <dbReference type="ARBA" id="ARBA00022679"/>
    </source>
</evidence>
<protein>
    <submittedName>
        <fullName evidence="6">Phosphinothricin N-acetyltransferase</fullName>
        <ecNumber evidence="6">2.3.1.-</ecNumber>
    </submittedName>
</protein>
<proteinExistence type="predicted"/>
<dbReference type="PANTHER" id="PTHR43072">
    <property type="entry name" value="N-ACETYLTRANSFERASE"/>
    <property type="match status" value="1"/>
</dbReference>
<dbReference type="EMBL" id="LT906462">
    <property type="protein sequence ID" value="SNV69615.1"/>
    <property type="molecule type" value="Genomic_DNA"/>
</dbReference>
<dbReference type="Proteomes" id="UP000242084">
    <property type="component" value="Chromosome 1"/>
</dbReference>
<evidence type="ECO:0000259" key="5">
    <source>
        <dbReference type="PROSITE" id="PS51186"/>
    </source>
</evidence>
<feature type="domain" description="N-acetyltransferase" evidence="5">
    <location>
        <begin position="1"/>
        <end position="157"/>
    </location>
</feature>
<dbReference type="CDD" id="cd04301">
    <property type="entry name" value="NAT_SF"/>
    <property type="match status" value="1"/>
</dbReference>
<dbReference type="KEGG" id="sste:SAMEA4384403_1474"/>
<comment type="catalytic activity">
    <reaction evidence="4">
        <text>L-methionine sulfone + acetyl-CoA = N-acetyl-L-methionine sulfone + CoA + H(+)</text>
        <dbReference type="Rhea" id="RHEA:47656"/>
        <dbReference type="ChEBI" id="CHEBI:15378"/>
        <dbReference type="ChEBI" id="CHEBI:57287"/>
        <dbReference type="ChEBI" id="CHEBI:57288"/>
        <dbReference type="ChEBI" id="CHEBI:87824"/>
        <dbReference type="ChEBI" id="CHEBI:87825"/>
    </reaction>
</comment>
<dbReference type="PANTHER" id="PTHR43072:SF23">
    <property type="entry name" value="UPF0039 PROTEIN C11D3.02C"/>
    <property type="match status" value="1"/>
</dbReference>
<dbReference type="RefSeq" id="WP_095088191.1">
    <property type="nucleotide sequence ID" value="NZ_BMDM01000005.1"/>
</dbReference>
<dbReference type="OrthoDB" id="9798006at2"/>
<dbReference type="InterPro" id="IPR000182">
    <property type="entry name" value="GNAT_dom"/>
</dbReference>
<sequence>MIRNATKDDLGAILDIYNEAIIHTTAVYTYEKTNIEERQLWFKQKVDQEIPVIVFEIDGKVAGFATYGPFRNWPAYQYTIEHSIYVDSSYHRKGIASQLLDELISIASSKGYKTMVAGIDASNKGSITLHLNKGFTHSGTLKNVGYKFDTWLDLDFYQLILK</sequence>
<dbReference type="EC" id="2.3.1.-" evidence="6"/>
<evidence type="ECO:0000256" key="2">
    <source>
        <dbReference type="ARBA" id="ARBA00023315"/>
    </source>
</evidence>
<name>A0A239ZEN6_9STAP</name>
<dbReference type="GO" id="GO:0016747">
    <property type="term" value="F:acyltransferase activity, transferring groups other than amino-acyl groups"/>
    <property type="evidence" value="ECO:0007669"/>
    <property type="project" value="InterPro"/>
</dbReference>
<evidence type="ECO:0000313" key="6">
    <source>
        <dbReference type="EMBL" id="SNV69615.1"/>
    </source>
</evidence>
<keyword evidence="2 6" id="KW-0012">Acyltransferase</keyword>
<dbReference type="SUPFAM" id="SSF55729">
    <property type="entry name" value="Acyl-CoA N-acyltransferases (Nat)"/>
    <property type="match status" value="1"/>
</dbReference>
<comment type="catalytic activity">
    <reaction evidence="3">
        <text>L-methionine sulfoximine + acetyl-CoA = N-acetyl-L-methionine sulfoximine + CoA + H(+)</text>
        <dbReference type="Rhea" id="RHEA:47660"/>
        <dbReference type="ChEBI" id="CHEBI:15378"/>
        <dbReference type="ChEBI" id="CHEBI:57287"/>
        <dbReference type="ChEBI" id="CHEBI:57288"/>
        <dbReference type="ChEBI" id="CHEBI:87826"/>
        <dbReference type="ChEBI" id="CHEBI:87827"/>
    </reaction>
</comment>
<dbReference type="PROSITE" id="PS51186">
    <property type="entry name" value="GNAT"/>
    <property type="match status" value="1"/>
</dbReference>
<reference evidence="6 7" key="1">
    <citation type="submission" date="2017-06" db="EMBL/GenBank/DDBJ databases">
        <authorList>
            <consortium name="Pathogen Informatics"/>
        </authorList>
    </citation>
    <scope>NUCLEOTIDE SEQUENCE [LARGE SCALE GENOMIC DNA]</scope>
    <source>
        <strain evidence="6 7">NCTC13839</strain>
    </source>
</reference>
<dbReference type="InterPro" id="IPR016181">
    <property type="entry name" value="Acyl_CoA_acyltransferase"/>
</dbReference>
<gene>
    <name evidence="6" type="primary">yncA</name>
    <name evidence="6" type="ORF">SAMEA4384403_01474</name>
</gene>
<dbReference type="Gene3D" id="3.40.630.30">
    <property type="match status" value="1"/>
</dbReference>
<dbReference type="FunFam" id="3.40.630.30:FF:000026">
    <property type="entry name" value="Phosphinothricin acetyltransferase"/>
    <property type="match status" value="1"/>
</dbReference>
<organism evidence="6 7">
    <name type="scientific">Mammaliicoccus stepanovicii</name>
    <dbReference type="NCBI Taxonomy" id="643214"/>
    <lineage>
        <taxon>Bacteria</taxon>
        <taxon>Bacillati</taxon>
        <taxon>Bacillota</taxon>
        <taxon>Bacilli</taxon>
        <taxon>Bacillales</taxon>
        <taxon>Staphylococcaceae</taxon>
        <taxon>Mammaliicoccus</taxon>
    </lineage>
</organism>
<evidence type="ECO:0000313" key="7">
    <source>
        <dbReference type="Proteomes" id="UP000242084"/>
    </source>
</evidence>
<evidence type="ECO:0000256" key="3">
    <source>
        <dbReference type="ARBA" id="ARBA00050603"/>
    </source>
</evidence>
<dbReference type="AlphaFoldDB" id="A0A239ZEN6"/>
<evidence type="ECO:0000256" key="4">
    <source>
        <dbReference type="ARBA" id="ARBA00051334"/>
    </source>
</evidence>
<dbReference type="Pfam" id="PF00583">
    <property type="entry name" value="Acetyltransf_1"/>
    <property type="match status" value="1"/>
</dbReference>
<accession>A0A239ZEN6</accession>